<dbReference type="Proteomes" id="UP000509335">
    <property type="component" value="Chromosome"/>
</dbReference>
<dbReference type="InterPro" id="IPR015855">
    <property type="entry name" value="ABC_transpr_MalK-like"/>
</dbReference>
<protein>
    <submittedName>
        <fullName evidence="9">Carbohydrate ABC transporter ATP-binding protein, CUT1 family</fullName>
    </submittedName>
    <submittedName>
        <fullName evidence="8">sn-glycerol-3-phosphate ABC transporter ATP-binding protein UgpC</fullName>
    </submittedName>
</protein>
<gene>
    <name evidence="8" type="primary">ugpC</name>
    <name evidence="9" type="ORF">GA0070563_104188</name>
    <name evidence="8" type="ORF">HXZ27_21295</name>
</gene>
<dbReference type="EMBL" id="CP058322">
    <property type="protein sequence ID" value="QLD26429.1"/>
    <property type="molecule type" value="Genomic_DNA"/>
</dbReference>
<dbReference type="CDD" id="cd03301">
    <property type="entry name" value="ABC_MalK_N"/>
    <property type="match status" value="1"/>
</dbReference>
<reference evidence="8 11" key="3">
    <citation type="submission" date="2020-07" db="EMBL/GenBank/DDBJ databases">
        <title>A bifunctional nitrone conjugated secondary metabolite targeting the ribosome.</title>
        <authorList>
            <person name="Limbrick E.M."/>
            <person name="Graf M."/>
            <person name="Derewacz D.K."/>
            <person name="Nguyen F."/>
            <person name="Spraggins J.M."/>
            <person name="Wieland M."/>
            <person name="Ynigez-Gutierrez A.E."/>
            <person name="Reisman B.J."/>
            <person name="Zinshteyn B."/>
            <person name="McCulloch K."/>
            <person name="Iverson T.M."/>
            <person name="Green R."/>
            <person name="Wilson D.N."/>
            <person name="Bachmann B.O."/>
        </authorList>
    </citation>
    <scope>NUCLEOTIDE SEQUENCE [LARGE SCALE GENOMIC DNA]</scope>
    <source>
        <strain evidence="11">aurantiaca</strain>
        <strain evidence="8">Aurantiaca</strain>
    </source>
</reference>
<dbReference type="NCBIfam" id="NF008653">
    <property type="entry name" value="PRK11650.1"/>
    <property type="match status" value="1"/>
</dbReference>
<evidence type="ECO:0000256" key="6">
    <source>
        <dbReference type="ARBA" id="ARBA00023136"/>
    </source>
</evidence>
<keyword evidence="6" id="KW-0472">Membrane</keyword>
<dbReference type="GO" id="GO:0005524">
    <property type="term" value="F:ATP binding"/>
    <property type="evidence" value="ECO:0007669"/>
    <property type="project" value="UniProtKB-KW"/>
</dbReference>
<dbReference type="AlphaFoldDB" id="A0A1C4X2I6"/>
<dbReference type="GeneID" id="301313209"/>
<evidence type="ECO:0000313" key="10">
    <source>
        <dbReference type="Proteomes" id="UP000183585"/>
    </source>
</evidence>
<evidence type="ECO:0000256" key="4">
    <source>
        <dbReference type="ARBA" id="ARBA00022840"/>
    </source>
</evidence>
<evidence type="ECO:0000256" key="3">
    <source>
        <dbReference type="ARBA" id="ARBA00022741"/>
    </source>
</evidence>
<evidence type="ECO:0000256" key="5">
    <source>
        <dbReference type="ARBA" id="ARBA00022967"/>
    </source>
</evidence>
<dbReference type="PANTHER" id="PTHR43875">
    <property type="entry name" value="MALTODEXTRIN IMPORT ATP-BINDING PROTEIN MSMX"/>
    <property type="match status" value="1"/>
</dbReference>
<dbReference type="PANTHER" id="PTHR43875:SF15">
    <property type="entry name" value="TREHALOSE IMPORT ATP-BINDING PROTEIN SUGC"/>
    <property type="match status" value="1"/>
</dbReference>
<dbReference type="InterPro" id="IPR003593">
    <property type="entry name" value="AAA+_ATPase"/>
</dbReference>
<dbReference type="InterPro" id="IPR017871">
    <property type="entry name" value="ABC_transporter-like_CS"/>
</dbReference>
<accession>A0A1C4X2I6</accession>
<dbReference type="GO" id="GO:0055052">
    <property type="term" value="C:ATP-binding cassette (ABC) transporter complex, substrate-binding subunit-containing"/>
    <property type="evidence" value="ECO:0007669"/>
    <property type="project" value="TreeGrafter"/>
</dbReference>
<dbReference type="Gene3D" id="3.40.50.300">
    <property type="entry name" value="P-loop containing nucleotide triphosphate hydrolases"/>
    <property type="match status" value="1"/>
</dbReference>
<dbReference type="KEGG" id="mcab:HXZ27_21295"/>
<dbReference type="Gene3D" id="2.40.50.140">
    <property type="entry name" value="Nucleic acid-binding proteins"/>
    <property type="match status" value="1"/>
</dbReference>
<evidence type="ECO:0000313" key="9">
    <source>
        <dbReference type="EMBL" id="SCF02697.1"/>
    </source>
</evidence>
<keyword evidence="5" id="KW-1278">Translocase</keyword>
<dbReference type="GO" id="GO:0140359">
    <property type="term" value="F:ABC-type transporter activity"/>
    <property type="evidence" value="ECO:0007669"/>
    <property type="project" value="InterPro"/>
</dbReference>
<dbReference type="FunFam" id="3.40.50.300:FF:000042">
    <property type="entry name" value="Maltose/maltodextrin ABC transporter, ATP-binding protein"/>
    <property type="match status" value="1"/>
</dbReference>
<evidence type="ECO:0000256" key="1">
    <source>
        <dbReference type="ARBA" id="ARBA00022448"/>
    </source>
</evidence>
<feature type="domain" description="ABC transporter" evidence="7">
    <location>
        <begin position="4"/>
        <end position="235"/>
    </location>
</feature>
<keyword evidence="3" id="KW-0547">Nucleotide-binding</keyword>
<reference evidence="10" key="2">
    <citation type="submission" date="2016-06" db="EMBL/GenBank/DDBJ databases">
        <authorList>
            <person name="Varghese N."/>
            <person name="Submissions Spin"/>
        </authorList>
    </citation>
    <scope>NUCLEOTIDE SEQUENCE [LARGE SCALE GENOMIC DNA]</scope>
    <source>
        <strain evidence="10">DSM 43168</strain>
    </source>
</reference>
<dbReference type="PROSITE" id="PS50893">
    <property type="entry name" value="ABC_TRANSPORTER_2"/>
    <property type="match status" value="1"/>
</dbReference>
<dbReference type="InterPro" id="IPR047641">
    <property type="entry name" value="ABC_transpr_MalK/UgpC-like"/>
</dbReference>
<dbReference type="InterPro" id="IPR012340">
    <property type="entry name" value="NA-bd_OB-fold"/>
</dbReference>
<dbReference type="Proteomes" id="UP000183585">
    <property type="component" value="Unassembled WGS sequence"/>
</dbReference>
<dbReference type="Gene3D" id="2.40.50.100">
    <property type="match status" value="1"/>
</dbReference>
<evidence type="ECO:0000313" key="11">
    <source>
        <dbReference type="Proteomes" id="UP000509335"/>
    </source>
</evidence>
<dbReference type="GO" id="GO:0008643">
    <property type="term" value="P:carbohydrate transport"/>
    <property type="evidence" value="ECO:0007669"/>
    <property type="project" value="InterPro"/>
</dbReference>
<keyword evidence="10" id="KW-1185">Reference proteome</keyword>
<sequence>MADIVLDKVSKSFPDGTVAVRDVDLEIADGEFVILVGPSGCGKSTTLNMIAGLEDISSGELRIGGQRVNDKAPRDRDIAMVFQSYALYPNMTVRENMAFPLKLAKLDRQTIDAKVDEAAKVLELTPLLDRRPANLSGGQRQRVAMGRAIVRQPKAFLMDEPLSNLDAKLRVQMRTVVSRLQKQLGTTTVYVTHDQTEAMTLGDRVVIMRGGAIQQVGPPQELYDHPRNLFVAGFIGSPSMNFLHAAVDDGKLRTAIGDVPIGDRIRRELEAGDAPRELILGIRPEHFEDAELVDDDTRRRGAEFTAPVDIVESMGSDKYVYFTLEGERASAAELEELAADAGADFSGGGASLVTRLSAESTVREGGDRRVWFNLEKIHLFDPATGRNLTLHEGRSSGALGGS</sequence>
<keyword evidence="1" id="KW-0813">Transport</keyword>
<evidence type="ECO:0000313" key="8">
    <source>
        <dbReference type="EMBL" id="QLD26429.1"/>
    </source>
</evidence>
<dbReference type="SUPFAM" id="SSF50331">
    <property type="entry name" value="MOP-like"/>
    <property type="match status" value="1"/>
</dbReference>
<evidence type="ECO:0000259" key="7">
    <source>
        <dbReference type="PROSITE" id="PS50893"/>
    </source>
</evidence>
<dbReference type="InterPro" id="IPR040582">
    <property type="entry name" value="OB_MalK-like"/>
</dbReference>
<organism evidence="9 10">
    <name type="scientific">Micromonospora carbonacea</name>
    <dbReference type="NCBI Taxonomy" id="47853"/>
    <lineage>
        <taxon>Bacteria</taxon>
        <taxon>Bacillati</taxon>
        <taxon>Actinomycetota</taxon>
        <taxon>Actinomycetes</taxon>
        <taxon>Micromonosporales</taxon>
        <taxon>Micromonosporaceae</taxon>
        <taxon>Micromonospora</taxon>
    </lineage>
</organism>
<dbReference type="SUPFAM" id="SSF52540">
    <property type="entry name" value="P-loop containing nucleoside triphosphate hydrolases"/>
    <property type="match status" value="1"/>
</dbReference>
<dbReference type="PROSITE" id="PS00211">
    <property type="entry name" value="ABC_TRANSPORTER_1"/>
    <property type="match status" value="1"/>
</dbReference>
<dbReference type="InterPro" id="IPR027417">
    <property type="entry name" value="P-loop_NTPase"/>
</dbReference>
<dbReference type="STRING" id="47853.TK50_25310"/>
<dbReference type="GO" id="GO:0016887">
    <property type="term" value="F:ATP hydrolysis activity"/>
    <property type="evidence" value="ECO:0007669"/>
    <property type="project" value="InterPro"/>
</dbReference>
<dbReference type="Pfam" id="PF00005">
    <property type="entry name" value="ABC_tran"/>
    <property type="match status" value="1"/>
</dbReference>
<keyword evidence="4 9" id="KW-0067">ATP-binding</keyword>
<evidence type="ECO:0000256" key="2">
    <source>
        <dbReference type="ARBA" id="ARBA00022475"/>
    </source>
</evidence>
<proteinExistence type="predicted"/>
<dbReference type="EMBL" id="FMCT01000004">
    <property type="protein sequence ID" value="SCF02697.1"/>
    <property type="molecule type" value="Genomic_DNA"/>
</dbReference>
<dbReference type="Pfam" id="PF17912">
    <property type="entry name" value="OB_MalK"/>
    <property type="match status" value="1"/>
</dbReference>
<keyword evidence="2" id="KW-1003">Cell membrane</keyword>
<reference evidence="9" key="1">
    <citation type="submission" date="2016-06" db="EMBL/GenBank/DDBJ databases">
        <authorList>
            <person name="Kjaerup R.B."/>
            <person name="Dalgaard T.S."/>
            <person name="Juul-Madsen H.R."/>
        </authorList>
    </citation>
    <scope>NUCLEOTIDE SEQUENCE [LARGE SCALE GENOMIC DNA]</scope>
    <source>
        <strain evidence="9">DSM 43168</strain>
    </source>
</reference>
<dbReference type="SMART" id="SM00382">
    <property type="entry name" value="AAA"/>
    <property type="match status" value="1"/>
</dbReference>
<dbReference type="InterPro" id="IPR008995">
    <property type="entry name" value="Mo/tungstate-bd_C_term_dom"/>
</dbReference>
<dbReference type="InterPro" id="IPR003439">
    <property type="entry name" value="ABC_transporter-like_ATP-bd"/>
</dbReference>
<name>A0A1C4X2I6_9ACTN</name>
<dbReference type="RefSeq" id="WP_074474242.1">
    <property type="nucleotide sequence ID" value="NZ_FMCT01000004.1"/>
</dbReference>